<name>A0ACB9MXD5_BAUVA</name>
<proteinExistence type="predicted"/>
<dbReference type="EMBL" id="CM039433">
    <property type="protein sequence ID" value="KAI4328810.1"/>
    <property type="molecule type" value="Genomic_DNA"/>
</dbReference>
<protein>
    <submittedName>
        <fullName evidence="1">Uncharacterized protein</fullName>
    </submittedName>
</protein>
<organism evidence="1 2">
    <name type="scientific">Bauhinia variegata</name>
    <name type="common">Purple orchid tree</name>
    <name type="synonym">Phanera variegata</name>
    <dbReference type="NCBI Taxonomy" id="167791"/>
    <lineage>
        <taxon>Eukaryota</taxon>
        <taxon>Viridiplantae</taxon>
        <taxon>Streptophyta</taxon>
        <taxon>Embryophyta</taxon>
        <taxon>Tracheophyta</taxon>
        <taxon>Spermatophyta</taxon>
        <taxon>Magnoliopsida</taxon>
        <taxon>eudicotyledons</taxon>
        <taxon>Gunneridae</taxon>
        <taxon>Pentapetalae</taxon>
        <taxon>rosids</taxon>
        <taxon>fabids</taxon>
        <taxon>Fabales</taxon>
        <taxon>Fabaceae</taxon>
        <taxon>Cercidoideae</taxon>
        <taxon>Cercideae</taxon>
        <taxon>Bauhiniinae</taxon>
        <taxon>Bauhinia</taxon>
    </lineage>
</organism>
<accession>A0ACB9MXD5</accession>
<keyword evidence="2" id="KW-1185">Reference proteome</keyword>
<comment type="caution">
    <text evidence="1">The sequence shown here is derived from an EMBL/GenBank/DDBJ whole genome shotgun (WGS) entry which is preliminary data.</text>
</comment>
<sequence>MAAFRSFLKQKPSFVANHDPLLRRFFTTKPTIDSHSFAQRIRDLPKDLPGNNISKNVSQSCILHDQRCRGKESDISRKAMKGYKIVLTMPANTSLERRGTMRAFGADLVLTDAAKGMSGAVKKASQLLESTPNSFMLQQFSNPANAKIHFQTTGPEIWADTYLWRELAVEALSLLCDDILHPKIQMLR</sequence>
<gene>
    <name evidence="1" type="ORF">L6164_021136</name>
</gene>
<reference evidence="1 2" key="1">
    <citation type="journal article" date="2022" name="DNA Res.">
        <title>Chromosomal-level genome assembly of the orchid tree Bauhinia variegata (Leguminosae; Cercidoideae) supports the allotetraploid origin hypothesis of Bauhinia.</title>
        <authorList>
            <person name="Zhong Y."/>
            <person name="Chen Y."/>
            <person name="Zheng D."/>
            <person name="Pang J."/>
            <person name="Liu Y."/>
            <person name="Luo S."/>
            <person name="Meng S."/>
            <person name="Qian L."/>
            <person name="Wei D."/>
            <person name="Dai S."/>
            <person name="Zhou R."/>
        </authorList>
    </citation>
    <scope>NUCLEOTIDE SEQUENCE [LARGE SCALE GENOMIC DNA]</scope>
    <source>
        <strain evidence="1">BV-YZ2020</strain>
    </source>
</reference>
<dbReference type="Proteomes" id="UP000828941">
    <property type="component" value="Chromosome 8"/>
</dbReference>
<evidence type="ECO:0000313" key="1">
    <source>
        <dbReference type="EMBL" id="KAI4328810.1"/>
    </source>
</evidence>
<evidence type="ECO:0000313" key="2">
    <source>
        <dbReference type="Proteomes" id="UP000828941"/>
    </source>
</evidence>